<evidence type="ECO:0000256" key="7">
    <source>
        <dbReference type="SAM" id="Phobius"/>
    </source>
</evidence>
<dbReference type="Proteomes" id="UP001174997">
    <property type="component" value="Unassembled WGS sequence"/>
</dbReference>
<reference evidence="9" key="1">
    <citation type="submission" date="2023-06" db="EMBL/GenBank/DDBJ databases">
        <title>Genome-scale phylogeny and comparative genomics of the fungal order Sordariales.</title>
        <authorList>
            <consortium name="Lawrence Berkeley National Laboratory"/>
            <person name="Hensen N."/>
            <person name="Bonometti L."/>
            <person name="Westerberg I."/>
            <person name="Brannstrom I.O."/>
            <person name="Guillou S."/>
            <person name="Cros-Aarteil S."/>
            <person name="Calhoun S."/>
            <person name="Haridas S."/>
            <person name="Kuo A."/>
            <person name="Mondo S."/>
            <person name="Pangilinan J."/>
            <person name="Riley R."/>
            <person name="Labutti K."/>
            <person name="Andreopoulos B."/>
            <person name="Lipzen A."/>
            <person name="Chen C."/>
            <person name="Yanf M."/>
            <person name="Daum C."/>
            <person name="Ng V."/>
            <person name="Clum A."/>
            <person name="Steindorff A."/>
            <person name="Ohm R."/>
            <person name="Martin F."/>
            <person name="Silar P."/>
            <person name="Natvig D."/>
            <person name="Lalanne C."/>
            <person name="Gautier V."/>
            <person name="Ament-Velasquez S.L."/>
            <person name="Kruys A."/>
            <person name="Hutchinson M.I."/>
            <person name="Powell A.J."/>
            <person name="Barry K."/>
            <person name="Miller A.N."/>
            <person name="Grigoriev I.V."/>
            <person name="Debuchy R."/>
            <person name="Gladieux P."/>
            <person name="Thoren M.H."/>
            <person name="Johannesson H."/>
        </authorList>
    </citation>
    <scope>NUCLEOTIDE SEQUENCE</scope>
    <source>
        <strain evidence="9">CBS 307.81</strain>
    </source>
</reference>
<comment type="subcellular location">
    <subcellularLocation>
        <location evidence="1">Membrane</location>
        <topology evidence="1">Multi-pass membrane protein</topology>
    </subcellularLocation>
</comment>
<feature type="domain" description="Rhodopsin" evidence="8">
    <location>
        <begin position="61"/>
        <end position="297"/>
    </location>
</feature>
<evidence type="ECO:0000259" key="8">
    <source>
        <dbReference type="Pfam" id="PF20684"/>
    </source>
</evidence>
<evidence type="ECO:0000256" key="2">
    <source>
        <dbReference type="ARBA" id="ARBA00022692"/>
    </source>
</evidence>
<feature type="transmembrane region" description="Helical" evidence="7">
    <location>
        <begin position="43"/>
        <end position="65"/>
    </location>
</feature>
<keyword evidence="2 7" id="KW-0812">Transmembrane</keyword>
<feature type="transmembrane region" description="Helical" evidence="7">
    <location>
        <begin position="235"/>
        <end position="253"/>
    </location>
</feature>
<accession>A0AA39ZC50</accession>
<sequence length="385" mass="42467">MADANGVPLTTQEDGTKPDQFATPVALTPEQLAALPHDNAGPKLVACVWTLTSVAGAFLCLRLYCRMLKRQSLWWDDYFLIGALLCIAAESSLMTYMTTLGYGKHIWDFPMENMVHLLLPMNVSGTLSVTAAVWSKTSFGITLLHLTDGWIKKVTWFCIISMNIAMGLSALFPWVSCTPIHKVWDMFAEGTCWAPHILVHYNIFSGSYSALMDLTLAMLPWKFLWGLQMKTSEKVGVGIAMSMGIFAGITAVIKTSMVNVMLSDDFADAIDLWIWSNAEVSASIIAASIPMLRVLVRDAKSSRQYHSGYVKETGMSGNRSRMVTISSRPAPTGSDLELHRLGDDDQSDRGILVQNGEKVKPCKTGIAQVTEFTVKYDDEKSSQKV</sequence>
<dbReference type="EMBL" id="JAULSY010000060">
    <property type="protein sequence ID" value="KAK0668195.1"/>
    <property type="molecule type" value="Genomic_DNA"/>
</dbReference>
<evidence type="ECO:0000313" key="9">
    <source>
        <dbReference type="EMBL" id="KAK0668195.1"/>
    </source>
</evidence>
<feature type="transmembrane region" description="Helical" evidence="7">
    <location>
        <begin position="273"/>
        <end position="296"/>
    </location>
</feature>
<evidence type="ECO:0000256" key="1">
    <source>
        <dbReference type="ARBA" id="ARBA00004141"/>
    </source>
</evidence>
<dbReference type="PANTHER" id="PTHR33048">
    <property type="entry name" value="PTH11-LIKE INTEGRAL MEMBRANE PROTEIN (AFU_ORTHOLOGUE AFUA_5G11245)"/>
    <property type="match status" value="1"/>
</dbReference>
<evidence type="ECO:0000256" key="6">
    <source>
        <dbReference type="SAM" id="MobiDB-lite"/>
    </source>
</evidence>
<keyword evidence="10" id="KW-1185">Reference proteome</keyword>
<keyword evidence="4 7" id="KW-0472">Membrane</keyword>
<dbReference type="InterPro" id="IPR049326">
    <property type="entry name" value="Rhodopsin_dom_fungi"/>
</dbReference>
<evidence type="ECO:0000256" key="5">
    <source>
        <dbReference type="ARBA" id="ARBA00038359"/>
    </source>
</evidence>
<comment type="caution">
    <text evidence="9">The sequence shown here is derived from an EMBL/GenBank/DDBJ whole genome shotgun (WGS) entry which is preliminary data.</text>
</comment>
<gene>
    <name evidence="9" type="ORF">QBC41DRAFT_356776</name>
</gene>
<feature type="transmembrane region" description="Helical" evidence="7">
    <location>
        <begin position="77"/>
        <end position="97"/>
    </location>
</feature>
<feature type="transmembrane region" description="Helical" evidence="7">
    <location>
        <begin position="154"/>
        <end position="175"/>
    </location>
</feature>
<evidence type="ECO:0000256" key="3">
    <source>
        <dbReference type="ARBA" id="ARBA00022989"/>
    </source>
</evidence>
<name>A0AA39ZC50_9PEZI</name>
<evidence type="ECO:0000313" key="10">
    <source>
        <dbReference type="Proteomes" id="UP001174997"/>
    </source>
</evidence>
<feature type="transmembrane region" description="Helical" evidence="7">
    <location>
        <begin position="117"/>
        <end position="134"/>
    </location>
</feature>
<dbReference type="GO" id="GO:0016020">
    <property type="term" value="C:membrane"/>
    <property type="evidence" value="ECO:0007669"/>
    <property type="project" value="UniProtKB-SubCell"/>
</dbReference>
<dbReference type="InterPro" id="IPR052337">
    <property type="entry name" value="SAT4-like"/>
</dbReference>
<dbReference type="AlphaFoldDB" id="A0AA39ZC50"/>
<organism evidence="9 10">
    <name type="scientific">Cercophora samala</name>
    <dbReference type="NCBI Taxonomy" id="330535"/>
    <lineage>
        <taxon>Eukaryota</taxon>
        <taxon>Fungi</taxon>
        <taxon>Dikarya</taxon>
        <taxon>Ascomycota</taxon>
        <taxon>Pezizomycotina</taxon>
        <taxon>Sordariomycetes</taxon>
        <taxon>Sordariomycetidae</taxon>
        <taxon>Sordariales</taxon>
        <taxon>Lasiosphaeriaceae</taxon>
        <taxon>Cercophora</taxon>
    </lineage>
</organism>
<comment type="similarity">
    <text evidence="5">Belongs to the SAT4 family.</text>
</comment>
<dbReference type="Pfam" id="PF20684">
    <property type="entry name" value="Fung_rhodopsin"/>
    <property type="match status" value="1"/>
</dbReference>
<feature type="region of interest" description="Disordered" evidence="6">
    <location>
        <begin position="1"/>
        <end position="21"/>
    </location>
</feature>
<keyword evidence="3 7" id="KW-1133">Transmembrane helix</keyword>
<feature type="transmembrane region" description="Helical" evidence="7">
    <location>
        <begin position="203"/>
        <end position="223"/>
    </location>
</feature>
<dbReference type="PANTHER" id="PTHR33048:SF42">
    <property type="entry name" value="INTEGRAL MEMBRANE PROTEIN"/>
    <property type="match status" value="1"/>
</dbReference>
<proteinExistence type="inferred from homology"/>
<protein>
    <recommendedName>
        <fullName evidence="8">Rhodopsin domain-containing protein</fullName>
    </recommendedName>
</protein>
<evidence type="ECO:0000256" key="4">
    <source>
        <dbReference type="ARBA" id="ARBA00023136"/>
    </source>
</evidence>